<reference evidence="2 3" key="1">
    <citation type="submission" date="2024-01" db="EMBL/GenBank/DDBJ databases">
        <title>Genome assemblies of Stephania.</title>
        <authorList>
            <person name="Yang L."/>
        </authorList>
    </citation>
    <scope>NUCLEOTIDE SEQUENCE [LARGE SCALE GENOMIC DNA]</scope>
    <source>
        <strain evidence="2">QJT</strain>
        <tissue evidence="2">Leaf</tissue>
    </source>
</reference>
<evidence type="ECO:0000313" key="3">
    <source>
        <dbReference type="Proteomes" id="UP001417504"/>
    </source>
</evidence>
<evidence type="ECO:0000313" key="2">
    <source>
        <dbReference type="EMBL" id="KAK9103431.1"/>
    </source>
</evidence>
<feature type="compositionally biased region" description="Basic and acidic residues" evidence="1">
    <location>
        <begin position="114"/>
        <end position="123"/>
    </location>
</feature>
<protein>
    <submittedName>
        <fullName evidence="2">Uncharacterized protein</fullName>
    </submittedName>
</protein>
<dbReference type="Proteomes" id="UP001417504">
    <property type="component" value="Unassembled WGS sequence"/>
</dbReference>
<dbReference type="AlphaFoldDB" id="A0AAP0F158"/>
<feature type="compositionally biased region" description="Polar residues" evidence="1">
    <location>
        <begin position="33"/>
        <end position="45"/>
    </location>
</feature>
<feature type="region of interest" description="Disordered" evidence="1">
    <location>
        <begin position="90"/>
        <end position="173"/>
    </location>
</feature>
<gene>
    <name evidence="2" type="ORF">Sjap_020685</name>
</gene>
<accession>A0AAP0F158</accession>
<keyword evidence="3" id="KW-1185">Reference proteome</keyword>
<feature type="region of interest" description="Disordered" evidence="1">
    <location>
        <begin position="1"/>
        <end position="50"/>
    </location>
</feature>
<dbReference type="EMBL" id="JBBNAE010000008">
    <property type="protein sequence ID" value="KAK9103431.1"/>
    <property type="molecule type" value="Genomic_DNA"/>
</dbReference>
<organism evidence="2 3">
    <name type="scientific">Stephania japonica</name>
    <dbReference type="NCBI Taxonomy" id="461633"/>
    <lineage>
        <taxon>Eukaryota</taxon>
        <taxon>Viridiplantae</taxon>
        <taxon>Streptophyta</taxon>
        <taxon>Embryophyta</taxon>
        <taxon>Tracheophyta</taxon>
        <taxon>Spermatophyta</taxon>
        <taxon>Magnoliopsida</taxon>
        <taxon>Ranunculales</taxon>
        <taxon>Menispermaceae</taxon>
        <taxon>Menispermoideae</taxon>
        <taxon>Cissampelideae</taxon>
        <taxon>Stephania</taxon>
    </lineage>
</organism>
<evidence type="ECO:0000256" key="1">
    <source>
        <dbReference type="SAM" id="MobiDB-lite"/>
    </source>
</evidence>
<sequence length="312" mass="34324">MVDTRSSKKTTVPKTTNSPSSSSSSIDSDKQQNYEFRVSSASAQESEPMRVTFEAYQMRLNEDVEKNQEGDELHPTTATSAAVIEGTPITHDIPVTSGVPARSEVNDDSTTPLDHTERSEKDVVTGISKVLPVQPSPTLHENPVPTKSGSDEGIYNSSDFETEQPPHARPIPGLDSEKEELVVKLGKHGCHTRRFVVAEAETRGISSKILKPVAADFATSPPYGLQPGVAPVLTNVNATGTSRVQRTKDLFEDDVEVSYYQKSEVAVTEKMELLLLVFTSNIIFYSRILVITRRALYILKMLLRDSLCSNKK</sequence>
<comment type="caution">
    <text evidence="2">The sequence shown here is derived from an EMBL/GenBank/DDBJ whole genome shotgun (WGS) entry which is preliminary data.</text>
</comment>
<feature type="compositionally biased region" description="Low complexity" evidence="1">
    <location>
        <begin position="9"/>
        <end position="26"/>
    </location>
</feature>
<proteinExistence type="predicted"/>
<name>A0AAP0F158_9MAGN</name>